<evidence type="ECO:0000256" key="6">
    <source>
        <dbReference type="ARBA" id="ARBA00022837"/>
    </source>
</evidence>
<proteinExistence type="inferred from homology"/>
<dbReference type="GO" id="GO:0016837">
    <property type="term" value="F:carbon-oxygen lyase activity, acting on polysaccharides"/>
    <property type="evidence" value="ECO:0007669"/>
    <property type="project" value="TreeGrafter"/>
</dbReference>
<evidence type="ECO:0000256" key="3">
    <source>
        <dbReference type="ARBA" id="ARBA00022525"/>
    </source>
</evidence>
<name>A0A0G4NJE3_VERLO</name>
<evidence type="ECO:0000313" key="12">
    <source>
        <dbReference type="EMBL" id="CRK12049.1"/>
    </source>
</evidence>
<dbReference type="GO" id="GO:0005576">
    <property type="term" value="C:extracellular region"/>
    <property type="evidence" value="ECO:0007669"/>
    <property type="project" value="UniProtKB-SubCell"/>
</dbReference>
<keyword evidence="7" id="KW-0456">Lyase</keyword>
<keyword evidence="6" id="KW-0106">Calcium</keyword>
<dbReference type="GO" id="GO:0046872">
    <property type="term" value="F:metal ion binding"/>
    <property type="evidence" value="ECO:0007669"/>
    <property type="project" value="UniProtKB-KW"/>
</dbReference>
<accession>A0A0G4NJE3</accession>
<dbReference type="Gene3D" id="2.160.20.10">
    <property type="entry name" value="Single-stranded right-handed beta-helix, Pectin lyase-like"/>
    <property type="match status" value="1"/>
</dbReference>
<dbReference type="SUPFAM" id="SSF51126">
    <property type="entry name" value="Pectin lyase-like"/>
    <property type="match status" value="1"/>
</dbReference>
<evidence type="ECO:0000256" key="7">
    <source>
        <dbReference type="ARBA" id="ARBA00023239"/>
    </source>
</evidence>
<evidence type="ECO:0000256" key="9">
    <source>
        <dbReference type="SAM" id="MobiDB-lite"/>
    </source>
</evidence>
<comment type="cofactor">
    <cofactor evidence="1">
        <name>Ca(2+)</name>
        <dbReference type="ChEBI" id="CHEBI:29108"/>
    </cofactor>
</comment>
<evidence type="ECO:0000259" key="11">
    <source>
        <dbReference type="Pfam" id="PF22842"/>
    </source>
</evidence>
<dbReference type="Pfam" id="PF22842">
    <property type="entry name" value="Pel9A-like_beta_helix"/>
    <property type="match status" value="1"/>
</dbReference>
<evidence type="ECO:0000256" key="8">
    <source>
        <dbReference type="ARBA" id="ARBA00038263"/>
    </source>
</evidence>
<keyword evidence="5 10" id="KW-0732">Signal</keyword>
<dbReference type="InterPro" id="IPR053868">
    <property type="entry name" value="Pel9A-like_beta_helix"/>
</dbReference>
<dbReference type="InterPro" id="IPR052052">
    <property type="entry name" value="Polysaccharide_Lyase_9"/>
</dbReference>
<dbReference type="InterPro" id="IPR012334">
    <property type="entry name" value="Pectin_lyas_fold"/>
</dbReference>
<dbReference type="EMBL" id="CVQI01035717">
    <property type="protein sequence ID" value="CRK46501.1"/>
    <property type="molecule type" value="Genomic_DNA"/>
</dbReference>
<feature type="region of interest" description="Disordered" evidence="9">
    <location>
        <begin position="326"/>
        <end position="346"/>
    </location>
</feature>
<keyword evidence="3" id="KW-0964">Secreted</keyword>
<keyword evidence="14" id="KW-1185">Reference proteome</keyword>
<dbReference type="AlphaFoldDB" id="A0A0G4NJE3"/>
<dbReference type="Proteomes" id="UP000044602">
    <property type="component" value="Unassembled WGS sequence"/>
</dbReference>
<dbReference type="InterPro" id="IPR011050">
    <property type="entry name" value="Pectin_lyase_fold/virulence"/>
</dbReference>
<feature type="domain" description="Pel9A-like right handed beta-helix region" evidence="11">
    <location>
        <begin position="140"/>
        <end position="305"/>
    </location>
</feature>
<evidence type="ECO:0000256" key="10">
    <source>
        <dbReference type="SAM" id="SignalP"/>
    </source>
</evidence>
<evidence type="ECO:0000256" key="1">
    <source>
        <dbReference type="ARBA" id="ARBA00001913"/>
    </source>
</evidence>
<dbReference type="STRING" id="100787.A0A0G4NJE3"/>
<evidence type="ECO:0000256" key="2">
    <source>
        <dbReference type="ARBA" id="ARBA00004613"/>
    </source>
</evidence>
<protein>
    <recommendedName>
        <fullName evidence="11">Pel9A-like right handed beta-helix region domain-containing protein</fullName>
    </recommendedName>
</protein>
<evidence type="ECO:0000313" key="13">
    <source>
        <dbReference type="EMBL" id="CRK46501.1"/>
    </source>
</evidence>
<dbReference type="EMBL" id="CVQH01003335">
    <property type="protein sequence ID" value="CRK12049.1"/>
    <property type="molecule type" value="Genomic_DNA"/>
</dbReference>
<keyword evidence="4" id="KW-0479">Metal-binding</keyword>
<evidence type="ECO:0000256" key="4">
    <source>
        <dbReference type="ARBA" id="ARBA00022723"/>
    </source>
</evidence>
<comment type="subcellular location">
    <subcellularLocation>
        <location evidence="2">Secreted</location>
    </subcellularLocation>
</comment>
<dbReference type="Proteomes" id="UP000045706">
    <property type="component" value="Unassembled WGS sequence"/>
</dbReference>
<comment type="similarity">
    <text evidence="8">Belongs to the polysaccharide lyase 9 family.</text>
</comment>
<organism evidence="13 15">
    <name type="scientific">Verticillium longisporum</name>
    <name type="common">Verticillium dahliae var. longisporum</name>
    <dbReference type="NCBI Taxonomy" id="100787"/>
    <lineage>
        <taxon>Eukaryota</taxon>
        <taxon>Fungi</taxon>
        <taxon>Dikarya</taxon>
        <taxon>Ascomycota</taxon>
        <taxon>Pezizomycotina</taxon>
        <taxon>Sordariomycetes</taxon>
        <taxon>Hypocreomycetidae</taxon>
        <taxon>Glomerellales</taxon>
        <taxon>Plectosphaerellaceae</taxon>
        <taxon>Verticillium</taxon>
    </lineage>
</organism>
<gene>
    <name evidence="12" type="ORF">BN1708_002437</name>
    <name evidence="13" type="ORF">BN1723_007109</name>
</gene>
<evidence type="ECO:0000256" key="5">
    <source>
        <dbReference type="ARBA" id="ARBA00022729"/>
    </source>
</evidence>
<dbReference type="PANTHER" id="PTHR40088:SF1">
    <property type="entry name" value="PECTATE LYASE PEL9"/>
    <property type="match status" value="1"/>
</dbReference>
<reference evidence="14 15" key="1">
    <citation type="submission" date="2015-05" db="EMBL/GenBank/DDBJ databases">
        <authorList>
            <person name="Fogelqvist Johan"/>
        </authorList>
    </citation>
    <scope>NUCLEOTIDE SEQUENCE [LARGE SCALE GENOMIC DNA]</scope>
    <source>
        <strain evidence="12">VL1</strain>
        <strain evidence="13">VL2</strain>
    </source>
</reference>
<evidence type="ECO:0000313" key="15">
    <source>
        <dbReference type="Proteomes" id="UP000045706"/>
    </source>
</evidence>
<feature type="signal peptide" evidence="10">
    <location>
        <begin position="1"/>
        <end position="18"/>
    </location>
</feature>
<feature type="chain" id="PRO_5007404899" description="Pel9A-like right handed beta-helix region domain-containing protein" evidence="10">
    <location>
        <begin position="19"/>
        <end position="397"/>
    </location>
</feature>
<dbReference type="PANTHER" id="PTHR40088">
    <property type="entry name" value="PECTATE LYASE (EUROFUNG)"/>
    <property type="match status" value="1"/>
</dbReference>
<evidence type="ECO:0000313" key="14">
    <source>
        <dbReference type="Proteomes" id="UP000044602"/>
    </source>
</evidence>
<sequence length="397" mass="42252">MKFFSILVAVAPAALVSAADFYVATTGSDTAAGSLAAPFKSIQVAVNKAAAGDTIYLRGGTHKPTTNIQITKSGTAAKPYTVTAYNSENVIIDGEALTGTPAALNAALANKDRGIFHIEKANYWKFYKLTFINGPYGVYVRDGTNHYFERITTHDNYETGFHMEGALSNNQVVYLDSYRNRDPRKNGESADGFALKQGSGTGNVLRGARLWENVDDGLDFWEFKDRVTVTDTIAWGNGVNRWNFSPFAGDGNGFKLGGLPSGSTGNADHIVNNCIAFGNAAKGFTDNKQTGTFLFTRNTAYNNGAVGFQTSAAKATFQNNIAARNSKTTAQSGQTSLKSATSTGNSWNGSPVWTDASFKSVDVSLVKGARQANGKIVASNFLLPASGGNIGATTNWQ</sequence>